<comment type="caution">
    <text evidence="1">The sequence shown here is derived from an EMBL/GenBank/DDBJ whole genome shotgun (WGS) entry which is preliminary data.</text>
</comment>
<dbReference type="SUPFAM" id="SSF55298">
    <property type="entry name" value="YjgF-like"/>
    <property type="match status" value="1"/>
</dbReference>
<dbReference type="AlphaFoldDB" id="A0A433W9F5"/>
<keyword evidence="2" id="KW-1185">Reference proteome</keyword>
<dbReference type="EMBL" id="RIAR02000001">
    <property type="protein sequence ID" value="NSL87817.1"/>
    <property type="molecule type" value="Genomic_DNA"/>
</dbReference>
<dbReference type="InterPro" id="IPR006175">
    <property type="entry name" value="YjgF/YER057c/UK114"/>
</dbReference>
<organism evidence="1 2">
    <name type="scientific">Chitinophaga solisilvae</name>
    <dbReference type="NCBI Taxonomy" id="1233460"/>
    <lineage>
        <taxon>Bacteria</taxon>
        <taxon>Pseudomonadati</taxon>
        <taxon>Bacteroidota</taxon>
        <taxon>Chitinophagia</taxon>
        <taxon>Chitinophagales</taxon>
        <taxon>Chitinophagaceae</taxon>
        <taxon>Chitinophaga</taxon>
    </lineage>
</organism>
<reference evidence="1" key="1">
    <citation type="submission" date="2020-05" db="EMBL/GenBank/DDBJ databases">
        <title>Chitinophaga laudate sp. nov., isolated from a tropical peat swamp.</title>
        <authorList>
            <person name="Goh C.B.S."/>
            <person name="Lee M.S."/>
            <person name="Parimannan S."/>
            <person name="Pasbakhsh P."/>
            <person name="Yule C.M."/>
            <person name="Rajandas H."/>
            <person name="Loke S."/>
            <person name="Croft L."/>
            <person name="Tan J.B.L."/>
        </authorList>
    </citation>
    <scope>NUCLEOTIDE SEQUENCE</scope>
    <source>
        <strain evidence="1">Mgbs1</strain>
    </source>
</reference>
<dbReference type="Proteomes" id="UP000281028">
    <property type="component" value="Unassembled WGS sequence"/>
</dbReference>
<proteinExistence type="predicted"/>
<dbReference type="PANTHER" id="PTHR43857:SF1">
    <property type="entry name" value="YJGH FAMILY PROTEIN"/>
    <property type="match status" value="1"/>
</dbReference>
<name>A0A433W9F5_9BACT</name>
<dbReference type="PANTHER" id="PTHR43857">
    <property type="entry name" value="BLR7761 PROTEIN"/>
    <property type="match status" value="1"/>
</dbReference>
<gene>
    <name evidence="1" type="ORF">ECE50_013295</name>
</gene>
<evidence type="ECO:0000313" key="2">
    <source>
        <dbReference type="Proteomes" id="UP000281028"/>
    </source>
</evidence>
<evidence type="ECO:0000313" key="1">
    <source>
        <dbReference type="EMBL" id="NSL87817.1"/>
    </source>
</evidence>
<protein>
    <submittedName>
        <fullName evidence="1">RidA family protein</fullName>
    </submittedName>
</protein>
<dbReference type="OrthoDB" id="9799840at2"/>
<dbReference type="Gene3D" id="3.30.1330.40">
    <property type="entry name" value="RutC-like"/>
    <property type="match status" value="1"/>
</dbReference>
<dbReference type="Pfam" id="PF01042">
    <property type="entry name" value="Ribonuc_L-PSP"/>
    <property type="match status" value="1"/>
</dbReference>
<dbReference type="InterPro" id="IPR035959">
    <property type="entry name" value="RutC-like_sf"/>
</dbReference>
<accession>A0A433W9F5</accession>
<dbReference type="CDD" id="cd06154">
    <property type="entry name" value="YjgF_YER057c_UK114_like_6"/>
    <property type="match status" value="1"/>
</dbReference>
<sequence>MKRTNYSSGAVWESKVGYSRAVRVGNVIEVSGTVATDNDKVVAEGNAYEQTRFVLAKIESALISAGANLHDVVRTRMFVTDISRWEEYGRAHGEFFQSIKPATTMVEVSKLINPGYLVEIEATAICRDPE</sequence>